<dbReference type="STRING" id="1314782.A0A165UYU1"/>
<accession>A0A165UYU1</accession>
<feature type="region of interest" description="Disordered" evidence="1">
    <location>
        <begin position="341"/>
        <end position="419"/>
    </location>
</feature>
<feature type="transmembrane region" description="Helical" evidence="2">
    <location>
        <begin position="141"/>
        <end position="160"/>
    </location>
</feature>
<dbReference type="InParanoid" id="A0A165UYU1"/>
<proteinExistence type="predicted"/>
<name>A0A165UYU1_9AGAM</name>
<evidence type="ECO:0000313" key="3">
    <source>
        <dbReference type="EMBL" id="KZT28901.1"/>
    </source>
</evidence>
<dbReference type="OrthoDB" id="1937642at2759"/>
<protein>
    <submittedName>
        <fullName evidence="3">Uncharacterized protein</fullName>
    </submittedName>
</protein>
<reference evidence="3 4" key="1">
    <citation type="journal article" date="2016" name="Mol. Biol. Evol.">
        <title>Comparative Genomics of Early-Diverging Mushroom-Forming Fungi Provides Insights into the Origins of Lignocellulose Decay Capabilities.</title>
        <authorList>
            <person name="Nagy L.G."/>
            <person name="Riley R."/>
            <person name="Tritt A."/>
            <person name="Adam C."/>
            <person name="Daum C."/>
            <person name="Floudas D."/>
            <person name="Sun H."/>
            <person name="Yadav J.S."/>
            <person name="Pangilinan J."/>
            <person name="Larsson K.H."/>
            <person name="Matsuura K."/>
            <person name="Barry K."/>
            <person name="Labutti K."/>
            <person name="Kuo R."/>
            <person name="Ohm R.A."/>
            <person name="Bhattacharya S.S."/>
            <person name="Shirouzu T."/>
            <person name="Yoshinaga Y."/>
            <person name="Martin F.M."/>
            <person name="Grigoriev I.V."/>
            <person name="Hibbett D.S."/>
        </authorList>
    </citation>
    <scope>NUCLEOTIDE SEQUENCE [LARGE SCALE GENOMIC DNA]</scope>
    <source>
        <strain evidence="3 4">HHB14362 ss-1</strain>
    </source>
</reference>
<feature type="transmembrane region" description="Helical" evidence="2">
    <location>
        <begin position="240"/>
        <end position="257"/>
    </location>
</feature>
<feature type="compositionally biased region" description="Polar residues" evidence="1">
    <location>
        <begin position="396"/>
        <end position="408"/>
    </location>
</feature>
<sequence length="419" mass="46360">MSSPSSILSRHWRFPTDIFTILLLIGGDIVQKALAQLSGPYIVPVAFSFGWTAYAFGALMAAVGDGKLMPETDCPSIVVNVQNGYARDNKSWVLGRLLRDLEGKHVVKQRGSPLWIRVYNACDPGPLKGIVLCSSRDHIRLTGFSVMIAQLTISIIPWVIHGNWTIFFVTTLGTLLVLVHGALPQWRREKWACRRRNKTVCLTRGNGSRLVAVIRGCDNGLNLEDLAMGRIFLVKGTRESLAALALLWIALLITVAGTTSDTWYLMGIGILGMIQNIAAAGSSRTPEEAGIPLEFVDEISSPKVMKTLQQCEERYPSVGACLLPIFFPGELRPEEALWWAQRGSKEPSEQEHTDTNSRIDPQPVSDGTQEEQKNFEELLMRSEKTIHAGNIDESAADSTRSGVQTEQDFTWLREKAGNK</sequence>
<keyword evidence="2" id="KW-0812">Transmembrane</keyword>
<evidence type="ECO:0000313" key="4">
    <source>
        <dbReference type="Proteomes" id="UP000076761"/>
    </source>
</evidence>
<dbReference type="Proteomes" id="UP000076761">
    <property type="component" value="Unassembled WGS sequence"/>
</dbReference>
<evidence type="ECO:0000256" key="2">
    <source>
        <dbReference type="SAM" id="Phobius"/>
    </source>
</evidence>
<keyword evidence="2" id="KW-1133">Transmembrane helix</keyword>
<feature type="compositionally biased region" description="Basic and acidic residues" evidence="1">
    <location>
        <begin position="370"/>
        <end position="386"/>
    </location>
</feature>
<gene>
    <name evidence="3" type="ORF">NEOLEDRAFT_1108487</name>
</gene>
<dbReference type="EMBL" id="KV425556">
    <property type="protein sequence ID" value="KZT28901.1"/>
    <property type="molecule type" value="Genomic_DNA"/>
</dbReference>
<feature type="compositionally biased region" description="Basic and acidic residues" evidence="1">
    <location>
        <begin position="343"/>
        <end position="357"/>
    </location>
</feature>
<feature type="transmembrane region" description="Helical" evidence="2">
    <location>
        <begin position="166"/>
        <end position="186"/>
    </location>
</feature>
<feature type="transmembrane region" description="Helical" evidence="2">
    <location>
        <begin position="42"/>
        <end position="63"/>
    </location>
</feature>
<evidence type="ECO:0000256" key="1">
    <source>
        <dbReference type="SAM" id="MobiDB-lite"/>
    </source>
</evidence>
<keyword evidence="2" id="KW-0472">Membrane</keyword>
<organism evidence="3 4">
    <name type="scientific">Neolentinus lepideus HHB14362 ss-1</name>
    <dbReference type="NCBI Taxonomy" id="1314782"/>
    <lineage>
        <taxon>Eukaryota</taxon>
        <taxon>Fungi</taxon>
        <taxon>Dikarya</taxon>
        <taxon>Basidiomycota</taxon>
        <taxon>Agaricomycotina</taxon>
        <taxon>Agaricomycetes</taxon>
        <taxon>Gloeophyllales</taxon>
        <taxon>Gloeophyllaceae</taxon>
        <taxon>Neolentinus</taxon>
    </lineage>
</organism>
<keyword evidence="4" id="KW-1185">Reference proteome</keyword>
<dbReference type="AlphaFoldDB" id="A0A165UYU1"/>